<feature type="domain" description="Response regulatory" evidence="10">
    <location>
        <begin position="5"/>
        <end position="118"/>
    </location>
</feature>
<dbReference type="FunFam" id="1.10.10.10:FF:000018">
    <property type="entry name" value="DNA-binding response regulator ResD"/>
    <property type="match status" value="1"/>
</dbReference>
<dbReference type="Pfam" id="PF00486">
    <property type="entry name" value="Trans_reg_C"/>
    <property type="match status" value="1"/>
</dbReference>
<dbReference type="Gene3D" id="3.40.50.2300">
    <property type="match status" value="1"/>
</dbReference>
<gene>
    <name evidence="12" type="ORF">U472_02035</name>
</gene>
<comment type="function">
    <text evidence="7">May play the central regulatory role in sporulation. It may be an element of the effector pathway responsible for the activation of sporulation genes in response to nutritional stress. Spo0A may act in concert with spo0H (a sigma factor) to control the expression of some genes that are critical to the sporulation process.</text>
</comment>
<proteinExistence type="predicted"/>
<evidence type="ECO:0000256" key="1">
    <source>
        <dbReference type="ARBA" id="ARBA00018672"/>
    </source>
</evidence>
<dbReference type="EMBL" id="LWDV01000006">
    <property type="protein sequence ID" value="OCL28002.1"/>
    <property type="molecule type" value="Genomic_DNA"/>
</dbReference>
<dbReference type="OrthoDB" id="152576at2"/>
<keyword evidence="4" id="KW-0805">Transcription regulation</keyword>
<dbReference type="Pfam" id="PF00072">
    <property type="entry name" value="Response_reg"/>
    <property type="match status" value="1"/>
</dbReference>
<dbReference type="GO" id="GO:0006355">
    <property type="term" value="P:regulation of DNA-templated transcription"/>
    <property type="evidence" value="ECO:0007669"/>
    <property type="project" value="InterPro"/>
</dbReference>
<dbReference type="SMART" id="SM00448">
    <property type="entry name" value="REC"/>
    <property type="match status" value="1"/>
</dbReference>
<dbReference type="GO" id="GO:0000976">
    <property type="term" value="F:transcription cis-regulatory region binding"/>
    <property type="evidence" value="ECO:0007669"/>
    <property type="project" value="TreeGrafter"/>
</dbReference>
<feature type="domain" description="OmpR/PhoB-type" evidence="11">
    <location>
        <begin position="131"/>
        <end position="225"/>
    </location>
</feature>
<dbReference type="PROSITE" id="PS51755">
    <property type="entry name" value="OMPR_PHOB"/>
    <property type="match status" value="1"/>
</dbReference>
<evidence type="ECO:0000256" key="7">
    <source>
        <dbReference type="ARBA" id="ARBA00024867"/>
    </source>
</evidence>
<dbReference type="GO" id="GO:0032993">
    <property type="term" value="C:protein-DNA complex"/>
    <property type="evidence" value="ECO:0007669"/>
    <property type="project" value="TreeGrafter"/>
</dbReference>
<evidence type="ECO:0000259" key="11">
    <source>
        <dbReference type="PROSITE" id="PS51755"/>
    </source>
</evidence>
<comment type="caution">
    <text evidence="12">The sequence shown here is derived from an EMBL/GenBank/DDBJ whole genome shotgun (WGS) entry which is preliminary data.</text>
</comment>
<name>A0A1C0ACB3_9FIRM</name>
<dbReference type="InterPro" id="IPR001789">
    <property type="entry name" value="Sig_transdc_resp-reg_receiver"/>
</dbReference>
<dbReference type="RefSeq" id="WP_068715014.1">
    <property type="nucleotide sequence ID" value="NZ_LWDV01000006.1"/>
</dbReference>
<feature type="DNA-binding region" description="OmpR/PhoB-type" evidence="9">
    <location>
        <begin position="131"/>
        <end position="225"/>
    </location>
</feature>
<dbReference type="InterPro" id="IPR036388">
    <property type="entry name" value="WH-like_DNA-bd_sf"/>
</dbReference>
<dbReference type="SUPFAM" id="SSF52172">
    <property type="entry name" value="CheY-like"/>
    <property type="match status" value="1"/>
</dbReference>
<protein>
    <recommendedName>
        <fullName evidence="1">Stage 0 sporulation protein A homolog</fullName>
    </recommendedName>
</protein>
<dbReference type="InterPro" id="IPR039420">
    <property type="entry name" value="WalR-like"/>
</dbReference>
<evidence type="ECO:0000256" key="8">
    <source>
        <dbReference type="PROSITE-ProRule" id="PRU00169"/>
    </source>
</evidence>
<dbReference type="GO" id="GO:0000156">
    <property type="term" value="F:phosphorelay response regulator activity"/>
    <property type="evidence" value="ECO:0007669"/>
    <property type="project" value="TreeGrafter"/>
</dbReference>
<keyword evidence="5 9" id="KW-0238">DNA-binding</keyword>
<sequence length="230" mass="26739">MEDKRILIVDDDKNVLEILSLYLKKEKFNVLIAKDGEEAISKVEEANPDLVILDIMMPKIDGLEVVKILRKDNDIPIILLSAKEEEFDRILGLEIGADDYVTKPFSPREVLARVKVILKRVSKTKKTKDVDELISYPRLIIDSKERRVEVDGSVIDLSPKEYQLLLLLAKHPKQVFEREQLCDRVWGIDYYGDMRTVDVHINWLRDKLKLGYIKTVWGVGYKFEVQEDVQ</sequence>
<evidence type="ECO:0000256" key="2">
    <source>
        <dbReference type="ARBA" id="ARBA00022553"/>
    </source>
</evidence>
<dbReference type="Gene3D" id="6.10.250.690">
    <property type="match status" value="1"/>
</dbReference>
<dbReference type="PANTHER" id="PTHR48111">
    <property type="entry name" value="REGULATOR OF RPOS"/>
    <property type="match status" value="1"/>
</dbReference>
<keyword evidence="2 8" id="KW-0597">Phosphoprotein</keyword>
<dbReference type="SMART" id="SM00862">
    <property type="entry name" value="Trans_reg_C"/>
    <property type="match status" value="1"/>
</dbReference>
<dbReference type="InterPro" id="IPR001867">
    <property type="entry name" value="OmpR/PhoB-type_DNA-bd"/>
</dbReference>
<dbReference type="GO" id="GO:0005829">
    <property type="term" value="C:cytosol"/>
    <property type="evidence" value="ECO:0007669"/>
    <property type="project" value="TreeGrafter"/>
</dbReference>
<dbReference type="Proteomes" id="UP000093514">
    <property type="component" value="Unassembled WGS sequence"/>
</dbReference>
<keyword evidence="13" id="KW-1185">Reference proteome</keyword>
<reference evidence="12 13" key="2">
    <citation type="submission" date="2016-08" db="EMBL/GenBank/DDBJ databases">
        <title>Orenia metallireducens sp. nov. strain Z6, a Novel Metal-reducing Firmicute from the Deep Subsurface.</title>
        <authorList>
            <person name="Maxim B.I."/>
            <person name="Kenneth K."/>
            <person name="Flynn T.M."/>
            <person name="Oloughlin E.J."/>
            <person name="Locke R.A."/>
            <person name="Weber J.R."/>
            <person name="Egan S.M."/>
            <person name="Mackie R.I."/>
            <person name="Cann I.K."/>
        </authorList>
    </citation>
    <scope>NUCLEOTIDE SEQUENCE [LARGE SCALE GENOMIC DNA]</scope>
    <source>
        <strain evidence="12 13">Z6</strain>
    </source>
</reference>
<evidence type="ECO:0000256" key="5">
    <source>
        <dbReference type="ARBA" id="ARBA00023125"/>
    </source>
</evidence>
<keyword evidence="6" id="KW-0804">Transcription</keyword>
<dbReference type="Gene3D" id="1.10.10.10">
    <property type="entry name" value="Winged helix-like DNA-binding domain superfamily/Winged helix DNA-binding domain"/>
    <property type="match status" value="1"/>
</dbReference>
<dbReference type="PROSITE" id="PS50110">
    <property type="entry name" value="RESPONSE_REGULATORY"/>
    <property type="match status" value="1"/>
</dbReference>
<evidence type="ECO:0000313" key="12">
    <source>
        <dbReference type="EMBL" id="OCL28002.1"/>
    </source>
</evidence>
<dbReference type="AlphaFoldDB" id="A0A1C0ACB3"/>
<evidence type="ECO:0000313" key="13">
    <source>
        <dbReference type="Proteomes" id="UP000093514"/>
    </source>
</evidence>
<dbReference type="PANTHER" id="PTHR48111:SF40">
    <property type="entry name" value="PHOSPHATE REGULON TRANSCRIPTIONAL REGULATORY PROTEIN PHOB"/>
    <property type="match status" value="1"/>
</dbReference>
<evidence type="ECO:0000256" key="6">
    <source>
        <dbReference type="ARBA" id="ARBA00023163"/>
    </source>
</evidence>
<evidence type="ECO:0000256" key="3">
    <source>
        <dbReference type="ARBA" id="ARBA00023012"/>
    </source>
</evidence>
<evidence type="ECO:0000256" key="4">
    <source>
        <dbReference type="ARBA" id="ARBA00023015"/>
    </source>
</evidence>
<evidence type="ECO:0000256" key="9">
    <source>
        <dbReference type="PROSITE-ProRule" id="PRU01091"/>
    </source>
</evidence>
<accession>A0A1C0ACB3</accession>
<reference evidence="13" key="1">
    <citation type="submission" date="2016-07" db="EMBL/GenBank/DDBJ databases">
        <authorList>
            <person name="Florea S."/>
            <person name="Webb J.S."/>
            <person name="Jaromczyk J."/>
            <person name="Schardl C.L."/>
        </authorList>
    </citation>
    <scope>NUCLEOTIDE SEQUENCE [LARGE SCALE GENOMIC DNA]</scope>
    <source>
        <strain evidence="13">Z6</strain>
    </source>
</reference>
<organism evidence="12 13">
    <name type="scientific">Orenia metallireducens</name>
    <dbReference type="NCBI Taxonomy" id="1413210"/>
    <lineage>
        <taxon>Bacteria</taxon>
        <taxon>Bacillati</taxon>
        <taxon>Bacillota</taxon>
        <taxon>Clostridia</taxon>
        <taxon>Halanaerobiales</taxon>
        <taxon>Halobacteroidaceae</taxon>
        <taxon>Orenia</taxon>
    </lineage>
</organism>
<keyword evidence="3" id="KW-0902">Two-component regulatory system</keyword>
<dbReference type="FunFam" id="3.40.50.2300:FF:000001">
    <property type="entry name" value="DNA-binding response regulator PhoB"/>
    <property type="match status" value="1"/>
</dbReference>
<dbReference type="InterPro" id="IPR011006">
    <property type="entry name" value="CheY-like_superfamily"/>
</dbReference>
<feature type="modified residue" description="4-aspartylphosphate" evidence="8">
    <location>
        <position position="54"/>
    </location>
</feature>
<dbReference type="CDD" id="cd00383">
    <property type="entry name" value="trans_reg_C"/>
    <property type="match status" value="1"/>
</dbReference>
<evidence type="ECO:0000259" key="10">
    <source>
        <dbReference type="PROSITE" id="PS50110"/>
    </source>
</evidence>